<dbReference type="InterPro" id="IPR037191">
    <property type="entry name" value="VPS9_dom_sf"/>
</dbReference>
<dbReference type="PROSITE" id="PS51205">
    <property type="entry name" value="VPS9"/>
    <property type="match status" value="1"/>
</dbReference>
<accession>A0ABM3SMC0</accession>
<dbReference type="InterPro" id="IPR003123">
    <property type="entry name" value="VPS9"/>
</dbReference>
<dbReference type="Pfam" id="PF02204">
    <property type="entry name" value="VPS9"/>
    <property type="match status" value="1"/>
</dbReference>
<dbReference type="RefSeq" id="XP_057390990.1">
    <property type="nucleotide sequence ID" value="XM_057535007.1"/>
</dbReference>
<evidence type="ECO:0000256" key="1">
    <source>
        <dbReference type="SAM" id="MobiDB-lite"/>
    </source>
</evidence>
<dbReference type="Gene3D" id="1.20.1050.80">
    <property type="entry name" value="VPS9 domain"/>
    <property type="match status" value="1"/>
</dbReference>
<dbReference type="SMART" id="SM00167">
    <property type="entry name" value="VPS9"/>
    <property type="match status" value="1"/>
</dbReference>
<feature type="compositionally biased region" description="Polar residues" evidence="1">
    <location>
        <begin position="137"/>
        <end position="154"/>
    </location>
</feature>
<reference evidence="4" key="1">
    <citation type="submission" date="2025-08" db="UniProtKB">
        <authorList>
            <consortium name="RefSeq"/>
        </authorList>
    </citation>
    <scope>IDENTIFICATION</scope>
</reference>
<feature type="region of interest" description="Disordered" evidence="1">
    <location>
        <begin position="351"/>
        <end position="456"/>
    </location>
</feature>
<feature type="compositionally biased region" description="Pro residues" evidence="1">
    <location>
        <begin position="368"/>
        <end position="378"/>
    </location>
</feature>
<gene>
    <name evidence="4" type="primary">VPS9D1</name>
</gene>
<dbReference type="InterPro" id="IPR045046">
    <property type="entry name" value="Vps9-like"/>
</dbReference>
<organism evidence="3 4">
    <name type="scientific">Balaenoptera acutorostrata</name>
    <name type="common">Common minke whale</name>
    <name type="synonym">Balaena rostrata</name>
    <dbReference type="NCBI Taxonomy" id="9767"/>
    <lineage>
        <taxon>Eukaryota</taxon>
        <taxon>Metazoa</taxon>
        <taxon>Chordata</taxon>
        <taxon>Craniata</taxon>
        <taxon>Vertebrata</taxon>
        <taxon>Euteleostomi</taxon>
        <taxon>Mammalia</taxon>
        <taxon>Eutheria</taxon>
        <taxon>Laurasiatheria</taxon>
        <taxon>Artiodactyla</taxon>
        <taxon>Whippomorpha</taxon>
        <taxon>Cetacea</taxon>
        <taxon>Mysticeti</taxon>
        <taxon>Balaenopteridae</taxon>
        <taxon>Balaenoptera</taxon>
    </lineage>
</organism>
<dbReference type="PANTHER" id="PTHR23101">
    <property type="entry name" value="RAB GDP/GTP EXCHANGE FACTOR"/>
    <property type="match status" value="1"/>
</dbReference>
<feature type="region of interest" description="Disordered" evidence="1">
    <location>
        <begin position="100"/>
        <end position="121"/>
    </location>
</feature>
<evidence type="ECO:0000259" key="2">
    <source>
        <dbReference type="PROSITE" id="PS51205"/>
    </source>
</evidence>
<dbReference type="Proteomes" id="UP001652580">
    <property type="component" value="Chromosome 19"/>
</dbReference>
<proteinExistence type="predicted"/>
<protein>
    <submittedName>
        <fullName evidence="4">VPS9 domain-containing protein 1 isoform X1</fullName>
    </submittedName>
</protein>
<evidence type="ECO:0000313" key="4">
    <source>
        <dbReference type="RefSeq" id="XP_057390990.1"/>
    </source>
</evidence>
<dbReference type="GeneID" id="103000144"/>
<sequence length="743" mass="80266">MAAAVGDGAVKPLQCAMKLANGAIELDTGNRPREAYTEYLRSVHYISQVLLEEVETSKEAGETVTPDTSKMLKLAEQCLERAQSTAAKLGKTCLRPAMPVAAPVPSPTSRHRRVYSDEGGKLSPFLPPEIFQKLQVVESQSSKKQGQEGTSGDQSVPGLPGAGTAACHHSRELTPLEEASLQNQKLKAAYEARMARLDPSQAMQKTSLTLSLQRQMMENLVIAKAREKTLQRKMEERRLRLQEAANRRFCSQVALTPEDREQRALYAAILEYEQDHDWPKRWKAKLKRSPGDLSLVTSLVSHLLSVPDHPISQLLKKLQCAVYRALYPIVSRGAASALGCRSLPPDADGLLAPGSRRLRPSQSLYCMPSPPEPSPAPRPTDGTSASASIPPPHPGNPDREADGSPAGPPSPLADTSSDLPGKDSSFGDLEQFLATPERRGRGPGGRPEPQPPGVTKEPLLEQLKGTVQDIHDAIDRLLSLTLLAFEGLNTAASKDRCLACIEEPFFSPLWPLLLAVYRSVHRLREAALSRSMELYGNAPPAAVGVPTKLLPRDPEATAAGAYPYCAAAQELGLLVLESCPQKKLECIAAGPSPVRWGCVPWDMSGDRPGSAQPCTRWGWGSARGRTGTRSPPPHPKPGFCDAVRALRVICACAEDYHRAREAAPQPGIAAIGADDLLPILSFVALRSGLPQLVSECAALEEFIHERYLIGEEGYCLTSLQSALSYVELLPRRALVSQGCAGTS</sequence>
<keyword evidence="3" id="KW-1185">Reference proteome</keyword>
<name>A0ABM3SMC0_BALAC</name>
<dbReference type="SUPFAM" id="SSF109993">
    <property type="entry name" value="VPS9 domain"/>
    <property type="match status" value="1"/>
</dbReference>
<dbReference type="PANTHER" id="PTHR23101:SF98">
    <property type="entry name" value="VPS9 DOMAIN-CONTAINING PROTEIN 1"/>
    <property type="match status" value="1"/>
</dbReference>
<evidence type="ECO:0000313" key="3">
    <source>
        <dbReference type="Proteomes" id="UP001652580"/>
    </source>
</evidence>
<feature type="region of interest" description="Disordered" evidence="1">
    <location>
        <begin position="137"/>
        <end position="166"/>
    </location>
</feature>
<feature type="domain" description="VPS9" evidence="2">
    <location>
        <begin position="522"/>
        <end position="735"/>
    </location>
</feature>